<protein>
    <submittedName>
        <fullName evidence="2">Uncharacterized protein</fullName>
    </submittedName>
</protein>
<dbReference type="AlphaFoldDB" id="A0AA48M7D8"/>
<dbReference type="InterPro" id="IPR043130">
    <property type="entry name" value="CDP-OH_PTrfase_TM_dom"/>
</dbReference>
<evidence type="ECO:0000313" key="2">
    <source>
        <dbReference type="EMBL" id="CAJ0890176.1"/>
    </source>
</evidence>
<feature type="transmembrane region" description="Helical" evidence="1">
    <location>
        <begin position="44"/>
        <end position="62"/>
    </location>
</feature>
<gene>
    <name evidence="2" type="ORF">AMST5_04023</name>
</gene>
<keyword evidence="1" id="KW-0812">Transmembrane</keyword>
<dbReference type="EMBL" id="OY288114">
    <property type="protein sequence ID" value="CAJ0890176.1"/>
    <property type="molecule type" value="Genomic_DNA"/>
</dbReference>
<keyword evidence="1" id="KW-1133">Transmembrane helix</keyword>
<feature type="transmembrane region" description="Helical" evidence="1">
    <location>
        <begin position="67"/>
        <end position="85"/>
    </location>
</feature>
<evidence type="ECO:0000256" key="1">
    <source>
        <dbReference type="SAM" id="Phobius"/>
    </source>
</evidence>
<proteinExistence type="predicted"/>
<feature type="transmembrane region" description="Helical" evidence="1">
    <location>
        <begin position="195"/>
        <end position="217"/>
    </location>
</feature>
<dbReference type="Gene3D" id="1.20.120.1760">
    <property type="match status" value="1"/>
</dbReference>
<name>A0AA48M7D8_9ZZZZ</name>
<organism evidence="2">
    <name type="scientific">freshwater sediment metagenome</name>
    <dbReference type="NCBI Taxonomy" id="556182"/>
    <lineage>
        <taxon>unclassified sequences</taxon>
        <taxon>metagenomes</taxon>
        <taxon>ecological metagenomes</taxon>
    </lineage>
</organism>
<accession>A0AA48M7D8</accession>
<reference evidence="2" key="1">
    <citation type="submission" date="2023-07" db="EMBL/GenBank/DDBJ databases">
        <authorList>
            <person name="Pelsma A.J. K."/>
        </authorList>
    </citation>
    <scope>NUCLEOTIDE SEQUENCE</scope>
</reference>
<sequence length="230" mass="24606">MLMRGILAWLTGDSAPSAGSFLGDHQHRAAAKLADSSPEDVEPIQLSVLGALGAIVAAAALVASSRWLWLAVLVPMAMALNWYGLSVDLPLARRRHGFETAAEGMAHHVCETFSHLLLILAYGFSPFLTLRSATVILFCYLLFSAYVYIRAAARPAEQMAFIGFGVTEFRMLLAFWPLIAMAMGLPASRNDPLPAIDVAVMSLGAVAVCGFFGKLVLEGRKLAAAARRGS</sequence>
<keyword evidence="1" id="KW-0472">Membrane</keyword>
<feature type="transmembrane region" description="Helical" evidence="1">
    <location>
        <begin position="161"/>
        <end position="183"/>
    </location>
</feature>
<feature type="transmembrane region" description="Helical" evidence="1">
    <location>
        <begin position="128"/>
        <end position="149"/>
    </location>
</feature>